<keyword evidence="2" id="KW-1185">Reference proteome</keyword>
<reference evidence="1 2" key="1">
    <citation type="submission" date="2018-06" db="EMBL/GenBank/DDBJ databases">
        <title>Complete Genomes of Monosporascus.</title>
        <authorList>
            <person name="Robinson A.J."/>
            <person name="Natvig D.O."/>
        </authorList>
    </citation>
    <scope>NUCLEOTIDE SEQUENCE [LARGE SCALE GENOMIC DNA]</scope>
    <source>
        <strain evidence="1 2">CBS 609.92</strain>
    </source>
</reference>
<accession>A0ABY0H6Z8</accession>
<evidence type="ECO:0000313" key="2">
    <source>
        <dbReference type="Proteomes" id="UP000294003"/>
    </source>
</evidence>
<sequence>MGIFLVQFVEKLKAQYPVLQAKHADLISPRKAVKIVPLSSHCTSTVKEQIKTLTSSYGRLHGLGGVLTFTIRSAYVKWNGEHDANWVNLTNLPQAEVECQLELIERRGHVDKIVVEFVIINSPKLDWEG</sequence>
<gene>
    <name evidence="1" type="ORF">DL762_004828</name>
</gene>
<organism evidence="1 2">
    <name type="scientific">Monosporascus cannonballus</name>
    <dbReference type="NCBI Taxonomy" id="155416"/>
    <lineage>
        <taxon>Eukaryota</taxon>
        <taxon>Fungi</taxon>
        <taxon>Dikarya</taxon>
        <taxon>Ascomycota</taxon>
        <taxon>Pezizomycotina</taxon>
        <taxon>Sordariomycetes</taxon>
        <taxon>Xylariomycetidae</taxon>
        <taxon>Xylariales</taxon>
        <taxon>Xylariales incertae sedis</taxon>
        <taxon>Monosporascus</taxon>
    </lineage>
</organism>
<comment type="caution">
    <text evidence="1">The sequence shown here is derived from an EMBL/GenBank/DDBJ whole genome shotgun (WGS) entry which is preliminary data.</text>
</comment>
<evidence type="ECO:0000313" key="1">
    <source>
        <dbReference type="EMBL" id="RYO86274.1"/>
    </source>
</evidence>
<proteinExistence type="predicted"/>
<name>A0ABY0H6Z8_9PEZI</name>
<protein>
    <submittedName>
        <fullName evidence="1">Uncharacterized protein</fullName>
    </submittedName>
</protein>
<dbReference type="EMBL" id="QJNS01000119">
    <property type="protein sequence ID" value="RYO86274.1"/>
    <property type="molecule type" value="Genomic_DNA"/>
</dbReference>
<dbReference type="Proteomes" id="UP000294003">
    <property type="component" value="Unassembled WGS sequence"/>
</dbReference>